<evidence type="ECO:0000313" key="5">
    <source>
        <dbReference type="Proteomes" id="UP001164746"/>
    </source>
</evidence>
<protein>
    <recommendedName>
        <fullName evidence="6">CUB domain-containing protein</fullName>
    </recommendedName>
</protein>
<feature type="transmembrane region" description="Helical" evidence="3">
    <location>
        <begin position="195"/>
        <end position="219"/>
    </location>
</feature>
<evidence type="ECO:0000256" key="1">
    <source>
        <dbReference type="ARBA" id="ARBA00023157"/>
    </source>
</evidence>
<evidence type="ECO:0008006" key="6">
    <source>
        <dbReference type="Google" id="ProtNLM"/>
    </source>
</evidence>
<dbReference type="InterPro" id="IPR036055">
    <property type="entry name" value="LDL_receptor-like_sf"/>
</dbReference>
<keyword evidence="5" id="KW-1185">Reference proteome</keyword>
<name>A0ABY7ES09_MYAAR</name>
<reference evidence="4" key="1">
    <citation type="submission" date="2022-11" db="EMBL/GenBank/DDBJ databases">
        <title>Centuries of genome instability and evolution in soft-shell clam transmissible cancer (bioRxiv).</title>
        <authorList>
            <person name="Hart S.F.M."/>
            <person name="Yonemitsu M.A."/>
            <person name="Giersch R.M."/>
            <person name="Beal B.F."/>
            <person name="Arriagada G."/>
            <person name="Davis B.W."/>
            <person name="Ostrander E.A."/>
            <person name="Goff S.P."/>
            <person name="Metzger M.J."/>
        </authorList>
    </citation>
    <scope>NUCLEOTIDE SEQUENCE</scope>
    <source>
        <strain evidence="4">MELC-2E11</strain>
        <tissue evidence="4">Siphon/mantle</tissue>
    </source>
</reference>
<sequence>MHENCGGKINLRRESVFTANVEFRPSQITANNLNPLSFTRNNGIDDHGDLPADVIRHHGEDEELLCELTIESWDFQNRLLVHFEEVNLGQGVSNSICSVEEEKLLERSFMTSAKHLTFRYHGKQLADTDSVVRIVVVAFRNGPCLSYEYGCWTGHCIMEDLVCNGHNPCGDHSDCPISVRTAEVVGSEDDENIPLVVGVTVTSTLILIIGVAMLCRWYYVSRKHRHLNRPFTFELPVRGRPASAIDETTPAIQRSVSQVEAMRRNAPPSYSQLPILEQEHETDAEESSVTTPEVENCLDPDNQNPPSYVCVMLHREDYHVSVTSLSRDKDTRHKT</sequence>
<dbReference type="InterPro" id="IPR002172">
    <property type="entry name" value="LDrepeatLR_classA_rpt"/>
</dbReference>
<evidence type="ECO:0000256" key="2">
    <source>
        <dbReference type="SAM" id="MobiDB-lite"/>
    </source>
</evidence>
<proteinExistence type="predicted"/>
<feature type="region of interest" description="Disordered" evidence="2">
    <location>
        <begin position="279"/>
        <end position="302"/>
    </location>
</feature>
<keyword evidence="3" id="KW-1133">Transmembrane helix</keyword>
<dbReference type="SUPFAM" id="SSF57424">
    <property type="entry name" value="LDL receptor-like module"/>
    <property type="match status" value="1"/>
</dbReference>
<evidence type="ECO:0000256" key="3">
    <source>
        <dbReference type="SAM" id="Phobius"/>
    </source>
</evidence>
<organism evidence="4 5">
    <name type="scientific">Mya arenaria</name>
    <name type="common">Soft-shell clam</name>
    <dbReference type="NCBI Taxonomy" id="6604"/>
    <lineage>
        <taxon>Eukaryota</taxon>
        <taxon>Metazoa</taxon>
        <taxon>Spiralia</taxon>
        <taxon>Lophotrochozoa</taxon>
        <taxon>Mollusca</taxon>
        <taxon>Bivalvia</taxon>
        <taxon>Autobranchia</taxon>
        <taxon>Heteroconchia</taxon>
        <taxon>Euheterodonta</taxon>
        <taxon>Imparidentia</taxon>
        <taxon>Neoheterodontei</taxon>
        <taxon>Myida</taxon>
        <taxon>Myoidea</taxon>
        <taxon>Myidae</taxon>
        <taxon>Mya</taxon>
    </lineage>
</organism>
<dbReference type="CDD" id="cd00112">
    <property type="entry name" value="LDLa"/>
    <property type="match status" value="1"/>
</dbReference>
<dbReference type="Gene3D" id="4.10.400.10">
    <property type="entry name" value="Low-density Lipoprotein Receptor"/>
    <property type="match status" value="1"/>
</dbReference>
<dbReference type="Pfam" id="PF00057">
    <property type="entry name" value="Ldl_recept_a"/>
    <property type="match status" value="1"/>
</dbReference>
<keyword evidence="3" id="KW-0812">Transmembrane</keyword>
<keyword evidence="3" id="KW-0472">Membrane</keyword>
<dbReference type="Proteomes" id="UP001164746">
    <property type="component" value="Chromosome 8"/>
</dbReference>
<accession>A0ABY7ES09</accession>
<dbReference type="EMBL" id="CP111019">
    <property type="protein sequence ID" value="WAR12630.1"/>
    <property type="molecule type" value="Genomic_DNA"/>
</dbReference>
<keyword evidence="1" id="KW-1015">Disulfide bond</keyword>
<evidence type="ECO:0000313" key="4">
    <source>
        <dbReference type="EMBL" id="WAR12630.1"/>
    </source>
</evidence>
<gene>
    <name evidence="4" type="ORF">MAR_026810</name>
</gene>